<name>A0A229FSR1_9BURK</name>
<dbReference type="RefSeq" id="WP_089516111.1">
    <property type="nucleotide sequence ID" value="NZ_NJGG01000002.1"/>
</dbReference>
<organism evidence="2 3">
    <name type="scientific">Polynucleobacter cosmopolitanus</name>
    <dbReference type="NCBI Taxonomy" id="351345"/>
    <lineage>
        <taxon>Bacteria</taxon>
        <taxon>Pseudomonadati</taxon>
        <taxon>Pseudomonadota</taxon>
        <taxon>Betaproteobacteria</taxon>
        <taxon>Burkholderiales</taxon>
        <taxon>Burkholderiaceae</taxon>
        <taxon>Polynucleobacter</taxon>
    </lineage>
</organism>
<evidence type="ECO:0000256" key="1">
    <source>
        <dbReference type="SAM" id="MobiDB-lite"/>
    </source>
</evidence>
<evidence type="ECO:0000313" key="2">
    <source>
        <dbReference type="EMBL" id="OXL15035.1"/>
    </source>
</evidence>
<feature type="region of interest" description="Disordered" evidence="1">
    <location>
        <begin position="45"/>
        <end position="67"/>
    </location>
</feature>
<protein>
    <submittedName>
        <fullName evidence="2">Uncharacterized protein</fullName>
    </submittedName>
</protein>
<dbReference type="Proteomes" id="UP000215188">
    <property type="component" value="Unassembled WGS sequence"/>
</dbReference>
<dbReference type="AlphaFoldDB" id="A0A229FSR1"/>
<accession>A0A229FSR1</accession>
<reference evidence="2 3" key="1">
    <citation type="submission" date="2017-06" db="EMBL/GenBank/DDBJ databases">
        <title>Reclassification of a Polynucleobacter cosmopolitanus strain isolated from tropical Lake Victoria as Polynucleobacter victoriensis comb. nov.</title>
        <authorList>
            <person name="Hahn M.W."/>
        </authorList>
    </citation>
    <scope>NUCLEOTIDE SEQUENCE [LARGE SCALE GENOMIC DNA]</scope>
    <source>
        <strain evidence="2 3">MWH-MoIso2</strain>
    </source>
</reference>
<evidence type="ECO:0000313" key="3">
    <source>
        <dbReference type="Proteomes" id="UP000215188"/>
    </source>
</evidence>
<dbReference type="EMBL" id="NJGG01000002">
    <property type="protein sequence ID" value="OXL15035.1"/>
    <property type="molecule type" value="Genomic_DNA"/>
</dbReference>
<proteinExistence type="predicted"/>
<comment type="caution">
    <text evidence="2">The sequence shown here is derived from an EMBL/GenBank/DDBJ whole genome shotgun (WGS) entry which is preliminary data.</text>
</comment>
<sequence>MIFIEHKTEVFEFENLDQAMEWAKALGEFVTIHANGLEIVGKFGSDGISDGKLSNGEPYTWKKRRRS</sequence>
<dbReference type="OrthoDB" id="9132964at2"/>
<keyword evidence="3" id="KW-1185">Reference proteome</keyword>
<gene>
    <name evidence="2" type="ORF">AOC33_06905</name>
</gene>